<dbReference type="PANTHER" id="PTHR43673:SF10">
    <property type="entry name" value="NADH DEHYDROGENASE_NAD(P)H NITROREDUCTASE XCC3605-RELATED"/>
    <property type="match status" value="1"/>
</dbReference>
<dbReference type="EMBL" id="CP036279">
    <property type="protein sequence ID" value="QDU63816.1"/>
    <property type="molecule type" value="Genomic_DNA"/>
</dbReference>
<dbReference type="Gene3D" id="3.40.109.10">
    <property type="entry name" value="NADH Oxidase"/>
    <property type="match status" value="1"/>
</dbReference>
<evidence type="ECO:0000313" key="4">
    <source>
        <dbReference type="EMBL" id="QDU63816.1"/>
    </source>
</evidence>
<protein>
    <submittedName>
        <fullName evidence="4">FMN reductase [NAD(P)H]</fullName>
        <ecNumber evidence="4">1.5.1.39</ecNumber>
    </submittedName>
</protein>
<name>A0A518BA02_9BACT</name>
<evidence type="ECO:0000313" key="5">
    <source>
        <dbReference type="Proteomes" id="UP000317093"/>
    </source>
</evidence>
<dbReference type="InterPro" id="IPR000415">
    <property type="entry name" value="Nitroreductase-like"/>
</dbReference>
<feature type="domain" description="Nitroreductase" evidence="3">
    <location>
        <begin position="73"/>
        <end position="159"/>
    </location>
</feature>
<dbReference type="Proteomes" id="UP000317093">
    <property type="component" value="Chromosome"/>
</dbReference>
<dbReference type="CDD" id="cd02138">
    <property type="entry name" value="TdsD-like"/>
    <property type="match status" value="1"/>
</dbReference>
<keyword evidence="5" id="KW-1185">Reference proteome</keyword>
<keyword evidence="2 4" id="KW-0560">Oxidoreductase</keyword>
<dbReference type="Pfam" id="PF00881">
    <property type="entry name" value="Nitroreductase"/>
    <property type="match status" value="2"/>
</dbReference>
<dbReference type="OrthoDB" id="9782629at2"/>
<dbReference type="GO" id="GO:0008752">
    <property type="term" value="F:FMN reductase [NAD(P)H] activity"/>
    <property type="evidence" value="ECO:0007669"/>
    <property type="project" value="UniProtKB-EC"/>
</dbReference>
<accession>A0A518BA02</accession>
<proteinExistence type="inferred from homology"/>
<gene>
    <name evidence="4" type="primary">nfrA2</name>
    <name evidence="4" type="ORF">Pan216_46970</name>
</gene>
<dbReference type="RefSeq" id="WP_145261568.1">
    <property type="nucleotide sequence ID" value="NZ_CP036279.1"/>
</dbReference>
<evidence type="ECO:0000256" key="1">
    <source>
        <dbReference type="ARBA" id="ARBA00007118"/>
    </source>
</evidence>
<feature type="domain" description="Nitroreductase" evidence="3">
    <location>
        <begin position="16"/>
        <end position="70"/>
    </location>
</feature>
<evidence type="ECO:0000256" key="2">
    <source>
        <dbReference type="ARBA" id="ARBA00023002"/>
    </source>
</evidence>
<dbReference type="AlphaFoldDB" id="A0A518BA02"/>
<dbReference type="EC" id="1.5.1.39" evidence="4"/>
<dbReference type="PANTHER" id="PTHR43673">
    <property type="entry name" value="NAD(P)H NITROREDUCTASE YDGI-RELATED"/>
    <property type="match status" value="1"/>
</dbReference>
<organism evidence="4 5">
    <name type="scientific">Kolteria novifilia</name>
    <dbReference type="NCBI Taxonomy" id="2527975"/>
    <lineage>
        <taxon>Bacteria</taxon>
        <taxon>Pseudomonadati</taxon>
        <taxon>Planctomycetota</taxon>
        <taxon>Planctomycetia</taxon>
        <taxon>Kolteriales</taxon>
        <taxon>Kolteriaceae</taxon>
        <taxon>Kolteria</taxon>
    </lineage>
</organism>
<dbReference type="SUPFAM" id="SSF55469">
    <property type="entry name" value="FMN-dependent nitroreductase-like"/>
    <property type="match status" value="1"/>
</dbReference>
<evidence type="ECO:0000259" key="3">
    <source>
        <dbReference type="Pfam" id="PF00881"/>
    </source>
</evidence>
<dbReference type="InterPro" id="IPR029479">
    <property type="entry name" value="Nitroreductase"/>
</dbReference>
<sequence length="201" mass="22043">MEKPADNNHPIHDLLAKRWSPLAFADRPVERSALLSLLEAARWSPSSYNEQPWRFLLATKNDPENFAKALSCLTEGNQPWAQNAPVLLLTLASTKFERNGKPNRHAFHDVGLAIGSLTLQATELGLVLHQMAGIIPDKVRVAFGVPESFDPVTAIAIGYPGDAGQLPPELQKRESSPRARRPLESFVFGGRFDEPSSVVSG</sequence>
<dbReference type="KEGG" id="knv:Pan216_46970"/>
<reference evidence="4 5" key="1">
    <citation type="submission" date="2019-02" db="EMBL/GenBank/DDBJ databases">
        <title>Deep-cultivation of Planctomycetes and their phenomic and genomic characterization uncovers novel biology.</title>
        <authorList>
            <person name="Wiegand S."/>
            <person name="Jogler M."/>
            <person name="Boedeker C."/>
            <person name="Pinto D."/>
            <person name="Vollmers J."/>
            <person name="Rivas-Marin E."/>
            <person name="Kohn T."/>
            <person name="Peeters S.H."/>
            <person name="Heuer A."/>
            <person name="Rast P."/>
            <person name="Oberbeckmann S."/>
            <person name="Bunk B."/>
            <person name="Jeske O."/>
            <person name="Meyerdierks A."/>
            <person name="Storesund J.E."/>
            <person name="Kallscheuer N."/>
            <person name="Luecker S."/>
            <person name="Lage O.M."/>
            <person name="Pohl T."/>
            <person name="Merkel B.J."/>
            <person name="Hornburger P."/>
            <person name="Mueller R.-W."/>
            <person name="Bruemmer F."/>
            <person name="Labrenz M."/>
            <person name="Spormann A.M."/>
            <person name="Op den Camp H."/>
            <person name="Overmann J."/>
            <person name="Amann R."/>
            <person name="Jetten M.S.M."/>
            <person name="Mascher T."/>
            <person name="Medema M.H."/>
            <person name="Devos D.P."/>
            <person name="Kaster A.-K."/>
            <person name="Ovreas L."/>
            <person name="Rohde M."/>
            <person name="Galperin M.Y."/>
            <person name="Jogler C."/>
        </authorList>
    </citation>
    <scope>NUCLEOTIDE SEQUENCE [LARGE SCALE GENOMIC DNA]</scope>
    <source>
        <strain evidence="4 5">Pan216</strain>
    </source>
</reference>
<comment type="similarity">
    <text evidence="1">Belongs to the nitroreductase family.</text>
</comment>